<evidence type="ECO:0000259" key="3">
    <source>
        <dbReference type="Pfam" id="PF01425"/>
    </source>
</evidence>
<evidence type="ECO:0000256" key="2">
    <source>
        <dbReference type="ARBA" id="ARBA00022801"/>
    </source>
</evidence>
<dbReference type="EMBL" id="JBFTWV010000003">
    <property type="protein sequence ID" value="KAL2800470.1"/>
    <property type="molecule type" value="Genomic_DNA"/>
</dbReference>
<keyword evidence="2" id="KW-0378">Hydrolase</keyword>
<dbReference type="InterPro" id="IPR036928">
    <property type="entry name" value="AS_sf"/>
</dbReference>
<dbReference type="InterPro" id="IPR023631">
    <property type="entry name" value="Amidase_dom"/>
</dbReference>
<keyword evidence="5" id="KW-1185">Reference proteome</keyword>
<name>A0ABR4GN33_9EURO</name>
<evidence type="ECO:0000313" key="5">
    <source>
        <dbReference type="Proteomes" id="UP001610563"/>
    </source>
</evidence>
<dbReference type="Proteomes" id="UP001610563">
    <property type="component" value="Unassembled WGS sequence"/>
</dbReference>
<organism evidence="4 5">
    <name type="scientific">Aspergillus keveii</name>
    <dbReference type="NCBI Taxonomy" id="714993"/>
    <lineage>
        <taxon>Eukaryota</taxon>
        <taxon>Fungi</taxon>
        <taxon>Dikarya</taxon>
        <taxon>Ascomycota</taxon>
        <taxon>Pezizomycotina</taxon>
        <taxon>Eurotiomycetes</taxon>
        <taxon>Eurotiomycetidae</taxon>
        <taxon>Eurotiales</taxon>
        <taxon>Aspergillaceae</taxon>
        <taxon>Aspergillus</taxon>
        <taxon>Aspergillus subgen. Nidulantes</taxon>
    </lineage>
</organism>
<gene>
    <name evidence="4" type="ORF">BJX66DRAFT_350143</name>
</gene>
<comment type="similarity">
    <text evidence="1">Belongs to the amidase family.</text>
</comment>
<comment type="caution">
    <text evidence="4">The sequence shown here is derived from an EMBL/GenBank/DDBJ whole genome shotgun (WGS) entry which is preliminary data.</text>
</comment>
<proteinExistence type="inferred from homology"/>
<evidence type="ECO:0000313" key="4">
    <source>
        <dbReference type="EMBL" id="KAL2800470.1"/>
    </source>
</evidence>
<evidence type="ECO:0000256" key="1">
    <source>
        <dbReference type="ARBA" id="ARBA00009199"/>
    </source>
</evidence>
<feature type="domain" description="Amidase" evidence="3">
    <location>
        <begin position="80"/>
        <end position="525"/>
    </location>
</feature>
<dbReference type="SUPFAM" id="SSF75304">
    <property type="entry name" value="Amidase signature (AS) enzymes"/>
    <property type="match status" value="1"/>
</dbReference>
<dbReference type="Gene3D" id="3.90.1300.10">
    <property type="entry name" value="Amidase signature (AS) domain"/>
    <property type="match status" value="1"/>
</dbReference>
<reference evidence="4 5" key="1">
    <citation type="submission" date="2024-07" db="EMBL/GenBank/DDBJ databases">
        <title>Section-level genome sequencing and comparative genomics of Aspergillus sections Usti and Cavernicolus.</title>
        <authorList>
            <consortium name="Lawrence Berkeley National Laboratory"/>
            <person name="Nybo J.L."/>
            <person name="Vesth T.C."/>
            <person name="Theobald S."/>
            <person name="Frisvad J.C."/>
            <person name="Larsen T.O."/>
            <person name="Kjaerboelling I."/>
            <person name="Rothschild-Mancinelli K."/>
            <person name="Lyhne E.K."/>
            <person name="Kogle M.E."/>
            <person name="Barry K."/>
            <person name="Clum A."/>
            <person name="Na H."/>
            <person name="Ledsgaard L."/>
            <person name="Lin J."/>
            <person name="Lipzen A."/>
            <person name="Kuo A."/>
            <person name="Riley R."/>
            <person name="Mondo S."/>
            <person name="Labutti K."/>
            <person name="Haridas S."/>
            <person name="Pangalinan J."/>
            <person name="Salamov A.A."/>
            <person name="Simmons B.A."/>
            <person name="Magnuson J.K."/>
            <person name="Chen J."/>
            <person name="Drula E."/>
            <person name="Henrissat B."/>
            <person name="Wiebenga A."/>
            <person name="Lubbers R.J."/>
            <person name="Gomes A.C."/>
            <person name="Makela M.R."/>
            <person name="Stajich J."/>
            <person name="Grigoriev I.V."/>
            <person name="Mortensen U.H."/>
            <person name="De Vries R.P."/>
            <person name="Baker S.E."/>
            <person name="Andersen M.R."/>
        </authorList>
    </citation>
    <scope>NUCLEOTIDE SEQUENCE [LARGE SCALE GENOMIC DNA]</scope>
    <source>
        <strain evidence="4 5">CBS 209.92</strain>
    </source>
</reference>
<accession>A0ABR4GN33</accession>
<dbReference type="Pfam" id="PF01425">
    <property type="entry name" value="Amidase"/>
    <property type="match status" value="1"/>
</dbReference>
<sequence length="538" mass="58666">MGLAARDWAAQAAQCRDILKQSIPISYQIPHEKLPPKSRLNVAGFPRESGQLSERELLITETTATDLVNKMGSETWTAEEVTVAFLKRATIGQQLLNFATEFLAEDALAQAKRLDAIFQETHELVGPLHGVPISVKEHIGIKGRVCNAGFVGWSDFVSPDDAYIVQFLRNAGAIIHVRTNEPQSLMHMDSANNITGRTLNPFNRNLSPGGSSGGEGASLGFRCAALGAGTDIGGSSRLPAAFNGVYGFRPTACRLPLAGLRATGPGQESIRGVVGPLASSVDDLELFMKSVLDQNPWKKDPSLVPVPWRSVDTPVSLTVGIMKDDNVVHPHPPITRALLVAEQKLKAAGVNIVEWEPFQHGQINKITMSLFSADGHRNLKEALETSGEPILPLTEGVLNWGNGISVYENWELDYKREILRAQYHGLMQQRGIDVILSPVYLGVAPEHETGTYIGYTSVWNVLDHPAVVIPTGLAVDQDLDVSDTAYRPRSELDAKEQAKYAPERFRDAPIGLQLIGKHFGDEELLARAKLVHQIITSP</sequence>
<dbReference type="PANTHER" id="PTHR46072">
    <property type="entry name" value="AMIDASE-RELATED-RELATED"/>
    <property type="match status" value="1"/>
</dbReference>
<dbReference type="PIRSF" id="PIRSF001221">
    <property type="entry name" value="Amidase_fungi"/>
    <property type="match status" value="1"/>
</dbReference>
<dbReference type="PANTHER" id="PTHR46072:SF4">
    <property type="entry name" value="AMIDASE C550.07-RELATED"/>
    <property type="match status" value="1"/>
</dbReference>
<protein>
    <submittedName>
        <fullName evidence="4">Amidase signature domain-containing protein</fullName>
    </submittedName>
</protein>